<keyword evidence="9" id="KW-1185">Reference proteome</keyword>
<name>D3FAP5_CONWI</name>
<dbReference type="PANTHER" id="PTHR30482:SF10">
    <property type="entry name" value="HIGH-AFFINITY BRANCHED-CHAIN AMINO ACID TRANSPORT PROTEIN BRAE"/>
    <property type="match status" value="1"/>
</dbReference>
<organism evidence="8 9">
    <name type="scientific">Conexibacter woesei (strain DSM 14684 / CCUG 47730 / CIP 108061 / JCM 11494 / NBRC 100937 / ID131577)</name>
    <dbReference type="NCBI Taxonomy" id="469383"/>
    <lineage>
        <taxon>Bacteria</taxon>
        <taxon>Bacillati</taxon>
        <taxon>Actinomycetota</taxon>
        <taxon>Thermoleophilia</taxon>
        <taxon>Solirubrobacterales</taxon>
        <taxon>Conexibacteraceae</taxon>
        <taxon>Conexibacter</taxon>
    </lineage>
</organism>
<dbReference type="CDD" id="cd06581">
    <property type="entry name" value="TM_PBP1_LivM_like"/>
    <property type="match status" value="1"/>
</dbReference>
<dbReference type="eggNOG" id="COG4177">
    <property type="taxonomic scope" value="Bacteria"/>
</dbReference>
<dbReference type="OrthoDB" id="9814461at2"/>
<sequence precursor="true">MNSPLLRSLPTLIALVALVVLATVVGSTGGPAMDRVVTVALMNLVLVVGLWIFVGNSGVFSFGHVGFAAIGAYAGGLLTIPPEQKPLLIEGIPSVIAELHASAPVAVLAGGLLAALVALVLSFPLMRLNGLAAAMSLFAVLVIVNVVLSNWNQLTNGTGGISGIPATTTTGTALVWAIAAIAIAFVFQQTRWALRLRATREDEPAARAAGIGVLTERSAAFVLSAFVAGVAGALYGQFLGSITPGAFYLSLTFTTMVMLVVGGMRSLSGAVLGAIAMSFAAELLRQFGASVGKPSLRDLGLALIMVAILVIRPQGLLGERELDPRRFRRSERSGAARRWRPGRAGGSPLE</sequence>
<proteinExistence type="predicted"/>
<dbReference type="EMBL" id="CP001854">
    <property type="protein sequence ID" value="ADB51208.1"/>
    <property type="molecule type" value="Genomic_DNA"/>
</dbReference>
<keyword evidence="2" id="KW-1003">Cell membrane</keyword>
<feature type="transmembrane region" description="Helical" evidence="7">
    <location>
        <begin position="245"/>
        <end position="262"/>
    </location>
</feature>
<keyword evidence="3 7" id="KW-0812">Transmembrane</keyword>
<reference evidence="8 9" key="1">
    <citation type="journal article" date="2010" name="Stand. Genomic Sci.">
        <title>Complete genome sequence of Conexibacter woesei type strain (ID131577).</title>
        <authorList>
            <person name="Pukall R."/>
            <person name="Lapidus A."/>
            <person name="Glavina Del Rio T."/>
            <person name="Copeland A."/>
            <person name="Tice H."/>
            <person name="Cheng J.-F."/>
            <person name="Lucas S."/>
            <person name="Chen F."/>
            <person name="Nolan M."/>
            <person name="Bruce D."/>
            <person name="Goodwin L."/>
            <person name="Pitluck S."/>
            <person name="Mavromatis K."/>
            <person name="Ivanova N."/>
            <person name="Ovchinnikova G."/>
            <person name="Pati A."/>
            <person name="Chen A."/>
            <person name="Palaniappan K."/>
            <person name="Land M."/>
            <person name="Hauser L."/>
            <person name="Chang Y.-J."/>
            <person name="Jeffries C.D."/>
            <person name="Chain P."/>
            <person name="Meincke L."/>
            <person name="Sims D."/>
            <person name="Brettin T."/>
            <person name="Detter J.C."/>
            <person name="Rohde M."/>
            <person name="Goeker M."/>
            <person name="Bristow J."/>
            <person name="Eisen J.A."/>
            <person name="Markowitz V."/>
            <person name="Kyrpides N.C."/>
            <person name="Klenk H.-P."/>
            <person name="Hugenholtz P."/>
        </authorList>
    </citation>
    <scope>NUCLEOTIDE SEQUENCE [LARGE SCALE GENOMIC DNA]</scope>
    <source>
        <strain evidence="9">DSM 14684 / CIP 108061 / JCM 11494 / NBRC 100937 / ID131577</strain>
    </source>
</reference>
<evidence type="ECO:0000256" key="6">
    <source>
        <dbReference type="SAM" id="MobiDB-lite"/>
    </source>
</evidence>
<dbReference type="Pfam" id="PF02653">
    <property type="entry name" value="BPD_transp_2"/>
    <property type="match status" value="1"/>
</dbReference>
<gene>
    <name evidence="8" type="ordered locus">Cwoe_2789</name>
</gene>
<evidence type="ECO:0000313" key="9">
    <source>
        <dbReference type="Proteomes" id="UP000008229"/>
    </source>
</evidence>
<dbReference type="PANTHER" id="PTHR30482">
    <property type="entry name" value="HIGH-AFFINITY BRANCHED-CHAIN AMINO ACID TRANSPORT SYSTEM PERMEASE"/>
    <property type="match status" value="1"/>
</dbReference>
<feature type="transmembrane region" description="Helical" evidence="7">
    <location>
        <begin position="61"/>
        <end position="81"/>
    </location>
</feature>
<evidence type="ECO:0000256" key="4">
    <source>
        <dbReference type="ARBA" id="ARBA00022989"/>
    </source>
</evidence>
<evidence type="ECO:0000256" key="2">
    <source>
        <dbReference type="ARBA" id="ARBA00022475"/>
    </source>
</evidence>
<feature type="transmembrane region" description="Helical" evidence="7">
    <location>
        <begin position="219"/>
        <end position="239"/>
    </location>
</feature>
<evidence type="ECO:0000256" key="5">
    <source>
        <dbReference type="ARBA" id="ARBA00023136"/>
    </source>
</evidence>
<feature type="transmembrane region" description="Helical" evidence="7">
    <location>
        <begin position="299"/>
        <end position="318"/>
    </location>
</feature>
<protein>
    <submittedName>
        <fullName evidence="8">Inner-membrane translocator</fullName>
    </submittedName>
</protein>
<keyword evidence="5 7" id="KW-0472">Membrane</keyword>
<feature type="region of interest" description="Disordered" evidence="6">
    <location>
        <begin position="328"/>
        <end position="350"/>
    </location>
</feature>
<dbReference type="HOGENOM" id="CLU_031365_1_2_11"/>
<dbReference type="Proteomes" id="UP000008229">
    <property type="component" value="Chromosome"/>
</dbReference>
<comment type="subcellular location">
    <subcellularLocation>
        <location evidence="1">Cell membrane</location>
        <topology evidence="1">Multi-pass membrane protein</topology>
    </subcellularLocation>
</comment>
<keyword evidence="4 7" id="KW-1133">Transmembrane helix</keyword>
<dbReference type="RefSeq" id="WP_012934259.1">
    <property type="nucleotide sequence ID" value="NC_013739.1"/>
</dbReference>
<feature type="transmembrane region" description="Helical" evidence="7">
    <location>
        <begin position="36"/>
        <end position="54"/>
    </location>
</feature>
<feature type="transmembrane region" description="Helical" evidence="7">
    <location>
        <begin position="269"/>
        <end position="287"/>
    </location>
</feature>
<evidence type="ECO:0000256" key="1">
    <source>
        <dbReference type="ARBA" id="ARBA00004651"/>
    </source>
</evidence>
<reference evidence="9" key="2">
    <citation type="submission" date="2010-01" db="EMBL/GenBank/DDBJ databases">
        <title>The complete genome of Conexibacter woesei DSM 14684.</title>
        <authorList>
            <consortium name="US DOE Joint Genome Institute (JGI-PGF)"/>
            <person name="Lucas S."/>
            <person name="Copeland A."/>
            <person name="Lapidus A."/>
            <person name="Glavina del Rio T."/>
            <person name="Dalin E."/>
            <person name="Tice H."/>
            <person name="Bruce D."/>
            <person name="Goodwin L."/>
            <person name="Pitluck S."/>
            <person name="Kyrpides N."/>
            <person name="Mavromatis K."/>
            <person name="Ivanova N."/>
            <person name="Mikhailova N."/>
            <person name="Chertkov O."/>
            <person name="Brettin T."/>
            <person name="Detter J.C."/>
            <person name="Han C."/>
            <person name="Larimer F."/>
            <person name="Land M."/>
            <person name="Hauser L."/>
            <person name="Markowitz V."/>
            <person name="Cheng J.-F."/>
            <person name="Hugenholtz P."/>
            <person name="Woyke T."/>
            <person name="Wu D."/>
            <person name="Pukall R."/>
            <person name="Steenblock K."/>
            <person name="Schneider S."/>
            <person name="Klenk H.-P."/>
            <person name="Eisen J.A."/>
        </authorList>
    </citation>
    <scope>NUCLEOTIDE SEQUENCE [LARGE SCALE GENOMIC DNA]</scope>
    <source>
        <strain evidence="9">DSM 14684 / CIP 108061 / JCM 11494 / NBRC 100937 / ID131577</strain>
    </source>
</reference>
<accession>D3FAP5</accession>
<feature type="transmembrane region" description="Helical" evidence="7">
    <location>
        <begin position="128"/>
        <end position="148"/>
    </location>
</feature>
<dbReference type="InterPro" id="IPR043428">
    <property type="entry name" value="LivM-like"/>
</dbReference>
<evidence type="ECO:0000256" key="7">
    <source>
        <dbReference type="SAM" id="Phobius"/>
    </source>
</evidence>
<dbReference type="InterPro" id="IPR001851">
    <property type="entry name" value="ABC_transp_permease"/>
</dbReference>
<dbReference type="GO" id="GO:0005886">
    <property type="term" value="C:plasma membrane"/>
    <property type="evidence" value="ECO:0007669"/>
    <property type="project" value="UniProtKB-SubCell"/>
</dbReference>
<feature type="transmembrane region" description="Helical" evidence="7">
    <location>
        <begin position="101"/>
        <end position="121"/>
    </location>
</feature>
<dbReference type="KEGG" id="cwo:Cwoe_2789"/>
<dbReference type="STRING" id="469383.Cwoe_2789"/>
<dbReference type="GO" id="GO:0015658">
    <property type="term" value="F:branched-chain amino acid transmembrane transporter activity"/>
    <property type="evidence" value="ECO:0007669"/>
    <property type="project" value="InterPro"/>
</dbReference>
<dbReference type="AlphaFoldDB" id="D3FAP5"/>
<evidence type="ECO:0000313" key="8">
    <source>
        <dbReference type="EMBL" id="ADB51208.1"/>
    </source>
</evidence>
<feature type="transmembrane region" description="Helical" evidence="7">
    <location>
        <begin position="168"/>
        <end position="187"/>
    </location>
</feature>
<evidence type="ECO:0000256" key="3">
    <source>
        <dbReference type="ARBA" id="ARBA00022692"/>
    </source>
</evidence>